<evidence type="ECO:0000313" key="1">
    <source>
        <dbReference type="EMBL" id="MDO1446763.1"/>
    </source>
</evidence>
<dbReference type="InterPro" id="IPR024992">
    <property type="entry name" value="DUF3891"/>
</dbReference>
<dbReference type="EMBL" id="JAUKPO010000005">
    <property type="protein sequence ID" value="MDO1446763.1"/>
    <property type="molecule type" value="Genomic_DNA"/>
</dbReference>
<organism evidence="1 2">
    <name type="scientific">Rhodocytophaga aerolata</name>
    <dbReference type="NCBI Taxonomy" id="455078"/>
    <lineage>
        <taxon>Bacteria</taxon>
        <taxon>Pseudomonadati</taxon>
        <taxon>Bacteroidota</taxon>
        <taxon>Cytophagia</taxon>
        <taxon>Cytophagales</taxon>
        <taxon>Rhodocytophagaceae</taxon>
        <taxon>Rhodocytophaga</taxon>
    </lineage>
</organism>
<proteinExistence type="predicted"/>
<sequence>MIVRETPESFILIAQHTHATLSGQLAEHWKEEFFWQQPHTPEVLLAIYQHDRGWISLDEVPAWDVQHAQVFSFIGYPLQTKLLHYTRGIDEVEAMNPYAALLCSRHYCSFMREENIQEKEFVEQELKRQHTLIERMQLDDPAKQQLADYHFRILQLFDDLSLYVCINQPGVSKDEEFPFFKNGFKNSDKFAFTHGRKIEAYWKNIHTVSLLPFPLSREYTVAVPYKEVSKKDIQQRGLAEAYQIAPLQTYQVNITS</sequence>
<evidence type="ECO:0000313" key="2">
    <source>
        <dbReference type="Proteomes" id="UP001168528"/>
    </source>
</evidence>
<comment type="caution">
    <text evidence="1">The sequence shown here is derived from an EMBL/GenBank/DDBJ whole genome shotgun (WGS) entry which is preliminary data.</text>
</comment>
<accession>A0ABT8R3V4</accession>
<keyword evidence="2" id="KW-1185">Reference proteome</keyword>
<gene>
    <name evidence="1" type="ORF">Q0590_10900</name>
</gene>
<dbReference type="RefSeq" id="WP_302037568.1">
    <property type="nucleotide sequence ID" value="NZ_JAUKPO010000005.1"/>
</dbReference>
<name>A0ABT8R3V4_9BACT</name>
<dbReference type="Proteomes" id="UP001168528">
    <property type="component" value="Unassembled WGS sequence"/>
</dbReference>
<reference evidence="1" key="1">
    <citation type="submission" date="2023-07" db="EMBL/GenBank/DDBJ databases">
        <title>The genome sequence of Rhodocytophaga aerolata KACC 12507.</title>
        <authorList>
            <person name="Zhang X."/>
        </authorList>
    </citation>
    <scope>NUCLEOTIDE SEQUENCE</scope>
    <source>
        <strain evidence="1">KACC 12507</strain>
    </source>
</reference>
<protein>
    <submittedName>
        <fullName evidence="1">DUF3891 family protein</fullName>
    </submittedName>
</protein>
<dbReference type="Pfam" id="PF13030">
    <property type="entry name" value="DUF3891"/>
    <property type="match status" value="1"/>
</dbReference>